<feature type="compositionally biased region" description="Low complexity" evidence="1">
    <location>
        <begin position="32"/>
        <end position="43"/>
    </location>
</feature>
<evidence type="ECO:0008006" key="4">
    <source>
        <dbReference type="Google" id="ProtNLM"/>
    </source>
</evidence>
<feature type="compositionally biased region" description="Polar residues" evidence="1">
    <location>
        <begin position="1"/>
        <end position="10"/>
    </location>
</feature>
<dbReference type="Gene3D" id="2.60.40.640">
    <property type="match status" value="1"/>
</dbReference>
<sequence length="584" mass="64041">ASLQSPSYSTLVPVDHTSPVDTDGASFRTLVPPSRRSTFRPPRYSSVVESGQEDLDGSLEGQFPYCYPIKSGFRNKKWATLYIQNWRGHNNRQSKTTPFKVFGGDAISGVLELELESSQTITAIKLTIKGKIITGYLDADTFNIVEHPTTVWDRSRGDPKNPHATKAFDGVFGSGIYRFPFSIPFPTHTNISTRSPSWKDSDPSSPISPTEVARSSVKTGSISPFLSGNPGEADGTQAMAQARLEGGSQALEPVDPDVHMLPPSFLERNVPANTKYELTLCITHGMLRSDTRQAQTHVLALNIPIVYTPSFEPPPTPIARQSAYREGAMVPSPMVDPEGWSTLPSIMISGTLMEQRTVSVQCTLSLAKPPSYARGTVVPCYLALASHDVHALNALSTPRVQNVRLARTIRYCRSLAEAKAQVQQLTSMVHQVPGYSGGKVKGKGKARDTGRSTRWSYLLQEQSVMLNESEDDPYTITEEMEQAVWWFPPKGDVQQTPTERILEGEIHLAEDLCPSSPFPAFLVQYAIEIMAFQSSIFRPDEGNPISKGKGKQGLSSPVGPVYLRQPVVVATVSRSDEPVPTSFT</sequence>
<dbReference type="AlphaFoldDB" id="A0A5C3KPM9"/>
<feature type="region of interest" description="Disordered" evidence="1">
    <location>
        <begin position="192"/>
        <end position="234"/>
    </location>
</feature>
<dbReference type="Proteomes" id="UP000307440">
    <property type="component" value="Unassembled WGS sequence"/>
</dbReference>
<evidence type="ECO:0000313" key="2">
    <source>
        <dbReference type="EMBL" id="TFK22449.1"/>
    </source>
</evidence>
<organism evidence="2 3">
    <name type="scientific">Coprinopsis marcescibilis</name>
    <name type="common">Agaric fungus</name>
    <name type="synonym">Psathyrella marcescibilis</name>
    <dbReference type="NCBI Taxonomy" id="230819"/>
    <lineage>
        <taxon>Eukaryota</taxon>
        <taxon>Fungi</taxon>
        <taxon>Dikarya</taxon>
        <taxon>Basidiomycota</taxon>
        <taxon>Agaricomycotina</taxon>
        <taxon>Agaricomycetes</taxon>
        <taxon>Agaricomycetidae</taxon>
        <taxon>Agaricales</taxon>
        <taxon>Agaricineae</taxon>
        <taxon>Psathyrellaceae</taxon>
        <taxon>Coprinopsis</taxon>
    </lineage>
</organism>
<dbReference type="OrthoDB" id="3262423at2759"/>
<feature type="region of interest" description="Disordered" evidence="1">
    <location>
        <begin position="1"/>
        <end position="43"/>
    </location>
</feature>
<dbReference type="InterPro" id="IPR014752">
    <property type="entry name" value="Arrestin-like_C"/>
</dbReference>
<gene>
    <name evidence="2" type="ORF">FA15DRAFT_559352</name>
</gene>
<name>A0A5C3KPM9_COPMA</name>
<evidence type="ECO:0000313" key="3">
    <source>
        <dbReference type="Proteomes" id="UP000307440"/>
    </source>
</evidence>
<feature type="non-terminal residue" evidence="2">
    <location>
        <position position="584"/>
    </location>
</feature>
<accession>A0A5C3KPM9</accession>
<feature type="non-terminal residue" evidence="2">
    <location>
        <position position="1"/>
    </location>
</feature>
<reference evidence="2 3" key="1">
    <citation type="journal article" date="2019" name="Nat. Ecol. Evol.">
        <title>Megaphylogeny resolves global patterns of mushroom evolution.</title>
        <authorList>
            <person name="Varga T."/>
            <person name="Krizsan K."/>
            <person name="Foldi C."/>
            <person name="Dima B."/>
            <person name="Sanchez-Garcia M."/>
            <person name="Sanchez-Ramirez S."/>
            <person name="Szollosi G.J."/>
            <person name="Szarkandi J.G."/>
            <person name="Papp V."/>
            <person name="Albert L."/>
            <person name="Andreopoulos W."/>
            <person name="Angelini C."/>
            <person name="Antonin V."/>
            <person name="Barry K.W."/>
            <person name="Bougher N.L."/>
            <person name="Buchanan P."/>
            <person name="Buyck B."/>
            <person name="Bense V."/>
            <person name="Catcheside P."/>
            <person name="Chovatia M."/>
            <person name="Cooper J."/>
            <person name="Damon W."/>
            <person name="Desjardin D."/>
            <person name="Finy P."/>
            <person name="Geml J."/>
            <person name="Haridas S."/>
            <person name="Hughes K."/>
            <person name="Justo A."/>
            <person name="Karasinski D."/>
            <person name="Kautmanova I."/>
            <person name="Kiss B."/>
            <person name="Kocsube S."/>
            <person name="Kotiranta H."/>
            <person name="LaButti K.M."/>
            <person name="Lechner B.E."/>
            <person name="Liimatainen K."/>
            <person name="Lipzen A."/>
            <person name="Lukacs Z."/>
            <person name="Mihaltcheva S."/>
            <person name="Morgado L.N."/>
            <person name="Niskanen T."/>
            <person name="Noordeloos M.E."/>
            <person name="Ohm R.A."/>
            <person name="Ortiz-Santana B."/>
            <person name="Ovrebo C."/>
            <person name="Racz N."/>
            <person name="Riley R."/>
            <person name="Savchenko A."/>
            <person name="Shiryaev A."/>
            <person name="Soop K."/>
            <person name="Spirin V."/>
            <person name="Szebenyi C."/>
            <person name="Tomsovsky M."/>
            <person name="Tulloss R.E."/>
            <person name="Uehling J."/>
            <person name="Grigoriev I.V."/>
            <person name="Vagvolgyi C."/>
            <person name="Papp T."/>
            <person name="Martin F.M."/>
            <person name="Miettinen O."/>
            <person name="Hibbett D.S."/>
            <person name="Nagy L.G."/>
        </authorList>
    </citation>
    <scope>NUCLEOTIDE SEQUENCE [LARGE SCALE GENOMIC DNA]</scope>
    <source>
        <strain evidence="2 3">CBS 121175</strain>
    </source>
</reference>
<dbReference type="EMBL" id="ML210240">
    <property type="protein sequence ID" value="TFK22449.1"/>
    <property type="molecule type" value="Genomic_DNA"/>
</dbReference>
<proteinExistence type="predicted"/>
<keyword evidence="3" id="KW-1185">Reference proteome</keyword>
<protein>
    <recommendedName>
        <fullName evidence="4">Arrestin-like N-terminal domain-containing protein</fullName>
    </recommendedName>
</protein>
<evidence type="ECO:0000256" key="1">
    <source>
        <dbReference type="SAM" id="MobiDB-lite"/>
    </source>
</evidence>
<feature type="compositionally biased region" description="Polar residues" evidence="1">
    <location>
        <begin position="216"/>
        <end position="226"/>
    </location>
</feature>